<comment type="caution">
    <text evidence="1">The sequence shown here is derived from an EMBL/GenBank/DDBJ whole genome shotgun (WGS) entry which is preliminary data.</text>
</comment>
<dbReference type="RefSeq" id="WP_147048670.1">
    <property type="nucleotide sequence ID" value="NZ_BJZV01000034.1"/>
</dbReference>
<reference evidence="1 2" key="1">
    <citation type="submission" date="2019-07" db="EMBL/GenBank/DDBJ databases">
        <title>Whole genome shotgun sequence of Methylobacterium gnaphalii NBRC 107716.</title>
        <authorList>
            <person name="Hosoyama A."/>
            <person name="Uohara A."/>
            <person name="Ohji S."/>
            <person name="Ichikawa N."/>
        </authorList>
    </citation>
    <scope>NUCLEOTIDE SEQUENCE [LARGE SCALE GENOMIC DNA]</scope>
    <source>
        <strain evidence="1 2">NBRC 107716</strain>
    </source>
</reference>
<dbReference type="AlphaFoldDB" id="A0A512JQY8"/>
<dbReference type="EMBL" id="BJZV01000034">
    <property type="protein sequence ID" value="GEP12283.1"/>
    <property type="molecule type" value="Genomic_DNA"/>
</dbReference>
<evidence type="ECO:0000313" key="2">
    <source>
        <dbReference type="Proteomes" id="UP000321750"/>
    </source>
</evidence>
<organism evidence="1 2">
    <name type="scientific">Methylobacterium gnaphalii</name>
    <dbReference type="NCBI Taxonomy" id="1010610"/>
    <lineage>
        <taxon>Bacteria</taxon>
        <taxon>Pseudomonadati</taxon>
        <taxon>Pseudomonadota</taxon>
        <taxon>Alphaproteobacteria</taxon>
        <taxon>Hyphomicrobiales</taxon>
        <taxon>Methylobacteriaceae</taxon>
        <taxon>Methylobacterium</taxon>
    </lineage>
</organism>
<dbReference type="OrthoDB" id="8454219at2"/>
<name>A0A512JQY8_9HYPH</name>
<keyword evidence="2" id="KW-1185">Reference proteome</keyword>
<protein>
    <submittedName>
        <fullName evidence="1">Uncharacterized protein</fullName>
    </submittedName>
</protein>
<proteinExistence type="predicted"/>
<dbReference type="Proteomes" id="UP000321750">
    <property type="component" value="Unassembled WGS sequence"/>
</dbReference>
<sequence length="138" mass="15256">MGASHSPKLSYAVKPGGLSAADHDQIFTLAEAGMKCGRIARKLLKHPATVRWFMYRNGLIEPSRRQTAMPIDRPNSAGRKGYCPAEDAFISRLRTEGVPLTEIAKRTTERFGHPRSRHGVEVRLVMLAARDDEATEAA</sequence>
<evidence type="ECO:0000313" key="1">
    <source>
        <dbReference type="EMBL" id="GEP12283.1"/>
    </source>
</evidence>
<accession>A0A512JQY8</accession>
<gene>
    <name evidence="1" type="ORF">MGN01_41280</name>
</gene>